<keyword evidence="2" id="KW-1185">Reference proteome</keyword>
<evidence type="ECO:0000313" key="1">
    <source>
        <dbReference type="EMBL" id="KIM35642.1"/>
    </source>
</evidence>
<evidence type="ECO:0000313" key="2">
    <source>
        <dbReference type="Proteomes" id="UP000053424"/>
    </source>
</evidence>
<reference evidence="1 2" key="1">
    <citation type="submission" date="2014-04" db="EMBL/GenBank/DDBJ databases">
        <authorList>
            <consortium name="DOE Joint Genome Institute"/>
            <person name="Kuo A."/>
            <person name="Gay G."/>
            <person name="Dore J."/>
            <person name="Kohler A."/>
            <person name="Nagy L.G."/>
            <person name="Floudas D."/>
            <person name="Copeland A."/>
            <person name="Barry K.W."/>
            <person name="Cichocki N."/>
            <person name="Veneault-Fourrey C."/>
            <person name="LaButti K."/>
            <person name="Lindquist E.A."/>
            <person name="Lipzen A."/>
            <person name="Lundell T."/>
            <person name="Morin E."/>
            <person name="Murat C."/>
            <person name="Sun H."/>
            <person name="Tunlid A."/>
            <person name="Henrissat B."/>
            <person name="Grigoriev I.V."/>
            <person name="Hibbett D.S."/>
            <person name="Martin F."/>
            <person name="Nordberg H.P."/>
            <person name="Cantor M.N."/>
            <person name="Hua S.X."/>
        </authorList>
    </citation>
    <scope>NUCLEOTIDE SEQUENCE [LARGE SCALE GENOMIC DNA]</scope>
    <source>
        <strain evidence="2">h7</strain>
    </source>
</reference>
<dbReference type="AlphaFoldDB" id="A0A0C2Y3K1"/>
<accession>A0A0C2Y3K1</accession>
<dbReference type="OrthoDB" id="2687121at2759"/>
<dbReference type="Proteomes" id="UP000053424">
    <property type="component" value="Unassembled WGS sequence"/>
</dbReference>
<protein>
    <submittedName>
        <fullName evidence="1">Uncharacterized protein</fullName>
    </submittedName>
</protein>
<proteinExistence type="predicted"/>
<dbReference type="HOGENOM" id="CLU_2097173_0_0_1"/>
<dbReference type="EMBL" id="KN831817">
    <property type="protein sequence ID" value="KIM35642.1"/>
    <property type="molecule type" value="Genomic_DNA"/>
</dbReference>
<reference evidence="2" key="2">
    <citation type="submission" date="2015-01" db="EMBL/GenBank/DDBJ databases">
        <title>Evolutionary Origins and Diversification of the Mycorrhizal Mutualists.</title>
        <authorList>
            <consortium name="DOE Joint Genome Institute"/>
            <consortium name="Mycorrhizal Genomics Consortium"/>
            <person name="Kohler A."/>
            <person name="Kuo A."/>
            <person name="Nagy L.G."/>
            <person name="Floudas D."/>
            <person name="Copeland A."/>
            <person name="Barry K.W."/>
            <person name="Cichocki N."/>
            <person name="Veneault-Fourrey C."/>
            <person name="LaButti K."/>
            <person name="Lindquist E.A."/>
            <person name="Lipzen A."/>
            <person name="Lundell T."/>
            <person name="Morin E."/>
            <person name="Murat C."/>
            <person name="Riley R."/>
            <person name="Ohm R."/>
            <person name="Sun H."/>
            <person name="Tunlid A."/>
            <person name="Henrissat B."/>
            <person name="Grigoriev I.V."/>
            <person name="Hibbett D.S."/>
            <person name="Martin F."/>
        </authorList>
    </citation>
    <scope>NUCLEOTIDE SEQUENCE [LARGE SCALE GENOMIC DNA]</scope>
    <source>
        <strain evidence="2">h7</strain>
    </source>
</reference>
<organism evidence="1 2">
    <name type="scientific">Hebeloma cylindrosporum</name>
    <dbReference type="NCBI Taxonomy" id="76867"/>
    <lineage>
        <taxon>Eukaryota</taxon>
        <taxon>Fungi</taxon>
        <taxon>Dikarya</taxon>
        <taxon>Basidiomycota</taxon>
        <taxon>Agaricomycotina</taxon>
        <taxon>Agaricomycetes</taxon>
        <taxon>Agaricomycetidae</taxon>
        <taxon>Agaricales</taxon>
        <taxon>Agaricineae</taxon>
        <taxon>Hymenogastraceae</taxon>
        <taxon>Hebeloma</taxon>
    </lineage>
</organism>
<name>A0A0C2Y3K1_HEBCY</name>
<gene>
    <name evidence="1" type="ORF">M413DRAFT_32393</name>
</gene>
<sequence>MLRGNLHILVKICWREDAVAATDNTKDVHAAREALEKLKLVDGPITVALKVDVQSLPAYHNCVLAYVVFMVYFEHDGVPMSMLLDLVEVAKSHLGVNLAEAFAKVLEEFGIEDKVN</sequence>